<evidence type="ECO:0000313" key="2">
    <source>
        <dbReference type="EMBL" id="KLU03957.1"/>
    </source>
</evidence>
<comment type="caution">
    <text evidence="2">The sequence shown here is derived from an EMBL/GenBank/DDBJ whole genome shotgun (WGS) entry which is preliminary data.</text>
</comment>
<keyword evidence="3" id="KW-1185">Reference proteome</keyword>
<reference evidence="2" key="1">
    <citation type="submission" date="2015-05" db="EMBL/GenBank/DDBJ databases">
        <title>Permanent draft genome of Rhodopirellula islandicus K833.</title>
        <authorList>
            <person name="Kizina J."/>
            <person name="Richter M."/>
            <person name="Glockner F.O."/>
            <person name="Harder J."/>
        </authorList>
    </citation>
    <scope>NUCLEOTIDE SEQUENCE [LARGE SCALE GENOMIC DNA]</scope>
    <source>
        <strain evidence="2">K833</strain>
    </source>
</reference>
<proteinExistence type="predicted"/>
<dbReference type="Proteomes" id="UP000036367">
    <property type="component" value="Unassembled WGS sequence"/>
</dbReference>
<dbReference type="EMBL" id="LECT01000030">
    <property type="protein sequence ID" value="KLU03957.1"/>
    <property type="molecule type" value="Genomic_DNA"/>
</dbReference>
<accession>A0A0J1BBE8</accession>
<gene>
    <name evidence="2" type="ORF">RISK_003926</name>
</gene>
<dbReference type="AlphaFoldDB" id="A0A0J1BBE8"/>
<organism evidence="2 3">
    <name type="scientific">Rhodopirellula islandica</name>
    <dbReference type="NCBI Taxonomy" id="595434"/>
    <lineage>
        <taxon>Bacteria</taxon>
        <taxon>Pseudomonadati</taxon>
        <taxon>Planctomycetota</taxon>
        <taxon>Planctomycetia</taxon>
        <taxon>Pirellulales</taxon>
        <taxon>Pirellulaceae</taxon>
        <taxon>Rhodopirellula</taxon>
    </lineage>
</organism>
<protein>
    <submittedName>
        <fullName evidence="2">Uncharacterized protein</fullName>
    </submittedName>
</protein>
<sequence length="50" mass="5406">MAKVSGTSFKWLVLRRRPEEAPGTDTSLDAFSLGGTDAGREEDPVDKPIT</sequence>
<feature type="compositionally biased region" description="Basic and acidic residues" evidence="1">
    <location>
        <begin position="38"/>
        <end position="50"/>
    </location>
</feature>
<evidence type="ECO:0000256" key="1">
    <source>
        <dbReference type="SAM" id="MobiDB-lite"/>
    </source>
</evidence>
<feature type="region of interest" description="Disordered" evidence="1">
    <location>
        <begin position="18"/>
        <end position="50"/>
    </location>
</feature>
<evidence type="ECO:0000313" key="3">
    <source>
        <dbReference type="Proteomes" id="UP000036367"/>
    </source>
</evidence>
<name>A0A0J1BBE8_RHOIS</name>